<comment type="caution">
    <text evidence="9">The sequence shown here is derived from an EMBL/GenBank/DDBJ whole genome shotgun (WGS) entry which is preliminary data.</text>
</comment>
<dbReference type="InterPro" id="IPR011701">
    <property type="entry name" value="MFS"/>
</dbReference>
<dbReference type="PANTHER" id="PTHR42718:SF9">
    <property type="entry name" value="MAJOR FACILITATOR SUPERFAMILY MULTIDRUG TRANSPORTER MFSC"/>
    <property type="match status" value="1"/>
</dbReference>
<dbReference type="Proteomes" id="UP000813444">
    <property type="component" value="Unassembled WGS sequence"/>
</dbReference>
<feature type="transmembrane region" description="Helical" evidence="7">
    <location>
        <begin position="97"/>
        <end position="115"/>
    </location>
</feature>
<keyword evidence="4 7" id="KW-1133">Transmembrane helix</keyword>
<sequence>MGTDTEKPSDSQTRDQPSVLGPVSLVSNHNQEEVAEASGPEADDAADEKAALPFSKARCIALVATVTCAAFLNTLSVQSVVIVMPTIGRELDIPESRLQWIVSSYSLTFGCFLLFWGRIADIFGKRLIFIGGSMWVTLMVGVNPVVPNEVAFYVFRALHGLGAAANVPTALGILGVTFPPGKAKNYAFSAYAAGAPMGSIMGNILSGFIAQYSDWKWVFGATAIMAGIVSITSFFTIPPPPPHMALDPNKSVDWIGAGLIVSGMVALMFALTQGNMAGWDTPYIPALIVVSIIIITAFVFWQRYLEKRGTKPPLVKVSTFLNLRFSAVMATMALFFAAFNNYLIFATYYYQGFQGLTPLQTMLRFLPTGIGGCVIAAIVAQLLSRIPTFYLLIIGTVATTVSCLLFAVPIPPSTSYFAWGLPAMLLAVVGADIAWPCLTLFTSHSLKPQDQAVGGALINAMGQFGRAIGLAMSTAVQTAVMARARGVSVQNVGATEVGEAESLTGIRAASGMNAGFAVAALLIVLVALRSKDIIGKARQPSPEREAPTGEETSRRDEKV</sequence>
<keyword evidence="10" id="KW-1185">Reference proteome</keyword>
<dbReference type="OrthoDB" id="2130629at2759"/>
<proteinExistence type="predicted"/>
<protein>
    <submittedName>
        <fullName evidence="9">Major facilitator superfamily transporter</fullName>
    </submittedName>
</protein>
<feature type="transmembrane region" description="Helical" evidence="7">
    <location>
        <begin position="190"/>
        <end position="211"/>
    </location>
</feature>
<dbReference type="CDD" id="cd17476">
    <property type="entry name" value="MFS_Amf1_MDR_like"/>
    <property type="match status" value="1"/>
</dbReference>
<feature type="transmembrane region" description="Helical" evidence="7">
    <location>
        <begin position="365"/>
        <end position="383"/>
    </location>
</feature>
<dbReference type="Gene3D" id="1.20.1250.20">
    <property type="entry name" value="MFS general substrate transporter like domains"/>
    <property type="match status" value="2"/>
</dbReference>
<evidence type="ECO:0000256" key="3">
    <source>
        <dbReference type="ARBA" id="ARBA00022692"/>
    </source>
</evidence>
<feature type="domain" description="Major facilitator superfamily (MFS) profile" evidence="8">
    <location>
        <begin position="62"/>
        <end position="532"/>
    </location>
</feature>
<keyword evidence="3 7" id="KW-0812">Transmembrane</keyword>
<dbReference type="GO" id="GO:0022857">
    <property type="term" value="F:transmembrane transporter activity"/>
    <property type="evidence" value="ECO:0007669"/>
    <property type="project" value="InterPro"/>
</dbReference>
<dbReference type="PANTHER" id="PTHR42718">
    <property type="entry name" value="MAJOR FACILITATOR SUPERFAMILY MULTIDRUG TRANSPORTER MFSC"/>
    <property type="match status" value="1"/>
</dbReference>
<evidence type="ECO:0000256" key="1">
    <source>
        <dbReference type="ARBA" id="ARBA00004141"/>
    </source>
</evidence>
<evidence type="ECO:0000256" key="4">
    <source>
        <dbReference type="ARBA" id="ARBA00022989"/>
    </source>
</evidence>
<dbReference type="InterPro" id="IPR020846">
    <property type="entry name" value="MFS_dom"/>
</dbReference>
<accession>A0A8K0T7E8</accession>
<reference evidence="9" key="1">
    <citation type="journal article" date="2021" name="Nat. Commun.">
        <title>Genetic determinants of endophytism in the Arabidopsis root mycobiome.</title>
        <authorList>
            <person name="Mesny F."/>
            <person name="Miyauchi S."/>
            <person name="Thiergart T."/>
            <person name="Pickel B."/>
            <person name="Atanasova L."/>
            <person name="Karlsson M."/>
            <person name="Huettel B."/>
            <person name="Barry K.W."/>
            <person name="Haridas S."/>
            <person name="Chen C."/>
            <person name="Bauer D."/>
            <person name="Andreopoulos W."/>
            <person name="Pangilinan J."/>
            <person name="LaButti K."/>
            <person name="Riley R."/>
            <person name="Lipzen A."/>
            <person name="Clum A."/>
            <person name="Drula E."/>
            <person name="Henrissat B."/>
            <person name="Kohler A."/>
            <person name="Grigoriev I.V."/>
            <person name="Martin F.M."/>
            <person name="Hacquard S."/>
        </authorList>
    </citation>
    <scope>NUCLEOTIDE SEQUENCE</scope>
    <source>
        <strain evidence="9">MPI-CAGE-CH-0235</strain>
    </source>
</reference>
<feature type="transmembrane region" description="Helical" evidence="7">
    <location>
        <begin position="504"/>
        <end position="528"/>
    </location>
</feature>
<dbReference type="SUPFAM" id="SSF103473">
    <property type="entry name" value="MFS general substrate transporter"/>
    <property type="match status" value="1"/>
</dbReference>
<feature type="transmembrane region" description="Helical" evidence="7">
    <location>
        <begin position="390"/>
        <end position="410"/>
    </location>
</feature>
<comment type="subcellular location">
    <subcellularLocation>
        <location evidence="1">Membrane</location>
        <topology evidence="1">Multi-pass membrane protein</topology>
    </subcellularLocation>
</comment>
<dbReference type="EMBL" id="JAGPNK010000001">
    <property type="protein sequence ID" value="KAH7328732.1"/>
    <property type="molecule type" value="Genomic_DNA"/>
</dbReference>
<name>A0A8K0T7E8_9HYPO</name>
<feature type="transmembrane region" description="Helical" evidence="7">
    <location>
        <begin position="251"/>
        <end position="271"/>
    </location>
</feature>
<evidence type="ECO:0000259" key="8">
    <source>
        <dbReference type="PROSITE" id="PS50850"/>
    </source>
</evidence>
<evidence type="ECO:0000256" key="6">
    <source>
        <dbReference type="SAM" id="MobiDB-lite"/>
    </source>
</evidence>
<dbReference type="GO" id="GO:0016020">
    <property type="term" value="C:membrane"/>
    <property type="evidence" value="ECO:0007669"/>
    <property type="project" value="UniProtKB-SubCell"/>
</dbReference>
<evidence type="ECO:0000313" key="9">
    <source>
        <dbReference type="EMBL" id="KAH7328732.1"/>
    </source>
</evidence>
<dbReference type="Pfam" id="PF07690">
    <property type="entry name" value="MFS_1"/>
    <property type="match status" value="1"/>
</dbReference>
<feature type="compositionally biased region" description="Basic and acidic residues" evidence="6">
    <location>
        <begin position="1"/>
        <end position="13"/>
    </location>
</feature>
<dbReference type="InterPro" id="IPR036259">
    <property type="entry name" value="MFS_trans_sf"/>
</dbReference>
<feature type="transmembrane region" description="Helical" evidence="7">
    <location>
        <begin position="127"/>
        <end position="146"/>
    </location>
</feature>
<keyword evidence="5 7" id="KW-0472">Membrane</keyword>
<evidence type="ECO:0000256" key="7">
    <source>
        <dbReference type="SAM" id="Phobius"/>
    </source>
</evidence>
<feature type="transmembrane region" description="Helical" evidence="7">
    <location>
        <begin position="416"/>
        <end position="443"/>
    </location>
</feature>
<organism evidence="9 10">
    <name type="scientific">Stachybotrys elegans</name>
    <dbReference type="NCBI Taxonomy" id="80388"/>
    <lineage>
        <taxon>Eukaryota</taxon>
        <taxon>Fungi</taxon>
        <taxon>Dikarya</taxon>
        <taxon>Ascomycota</taxon>
        <taxon>Pezizomycotina</taxon>
        <taxon>Sordariomycetes</taxon>
        <taxon>Hypocreomycetidae</taxon>
        <taxon>Hypocreales</taxon>
        <taxon>Stachybotryaceae</taxon>
        <taxon>Stachybotrys</taxon>
    </lineage>
</organism>
<feature type="transmembrane region" description="Helical" evidence="7">
    <location>
        <begin position="321"/>
        <end position="345"/>
    </location>
</feature>
<feature type="transmembrane region" description="Helical" evidence="7">
    <location>
        <begin position="283"/>
        <end position="301"/>
    </location>
</feature>
<keyword evidence="2" id="KW-0813">Transport</keyword>
<feature type="region of interest" description="Disordered" evidence="6">
    <location>
        <begin position="1"/>
        <end position="23"/>
    </location>
</feature>
<evidence type="ECO:0000313" key="10">
    <source>
        <dbReference type="Proteomes" id="UP000813444"/>
    </source>
</evidence>
<feature type="transmembrane region" description="Helical" evidence="7">
    <location>
        <begin position="217"/>
        <end position="239"/>
    </location>
</feature>
<feature type="region of interest" description="Disordered" evidence="6">
    <location>
        <begin position="536"/>
        <end position="559"/>
    </location>
</feature>
<evidence type="ECO:0000256" key="5">
    <source>
        <dbReference type="ARBA" id="ARBA00023136"/>
    </source>
</evidence>
<dbReference type="AlphaFoldDB" id="A0A8K0T7E8"/>
<dbReference type="PROSITE" id="PS50850">
    <property type="entry name" value="MFS"/>
    <property type="match status" value="1"/>
</dbReference>
<evidence type="ECO:0000256" key="2">
    <source>
        <dbReference type="ARBA" id="ARBA00022448"/>
    </source>
</evidence>
<gene>
    <name evidence="9" type="ORF">B0I35DRAFT_473406</name>
</gene>
<feature type="transmembrane region" description="Helical" evidence="7">
    <location>
        <begin position="59"/>
        <end position="85"/>
    </location>
</feature>